<dbReference type="eggNOG" id="ENOG50331JN">
    <property type="taxonomic scope" value="Bacteria"/>
</dbReference>
<dbReference type="PATRIC" id="fig|1122180.6.peg.2020"/>
<dbReference type="EMBL" id="APGJ01000006">
    <property type="protein sequence ID" value="EYD71962.1"/>
    <property type="molecule type" value="Genomic_DNA"/>
</dbReference>
<reference evidence="3 4" key="1">
    <citation type="submission" date="2013-03" db="EMBL/GenBank/DDBJ databases">
        <authorList>
            <person name="Fiebig A."/>
            <person name="Goeker M."/>
            <person name="Klenk H.-P.P."/>
        </authorList>
    </citation>
    <scope>NUCLEOTIDE SEQUENCE [LARGE SCALE GENOMIC DNA]</scope>
    <source>
        <strain evidence="3 4">DSM 17492</strain>
    </source>
</reference>
<dbReference type="CDD" id="cd17470">
    <property type="entry name" value="T3SS_Flik_C"/>
    <property type="match status" value="1"/>
</dbReference>
<dbReference type="RefSeq" id="WP_162561785.1">
    <property type="nucleotide sequence ID" value="NZ_KB823002.1"/>
</dbReference>
<feature type="compositionally biased region" description="Basic and acidic residues" evidence="1">
    <location>
        <begin position="423"/>
        <end position="437"/>
    </location>
</feature>
<dbReference type="HOGENOM" id="CLU_575933_0_0_5"/>
<keyword evidence="4" id="KW-1185">Reference proteome</keyword>
<dbReference type="AlphaFoldDB" id="A0A017HBT7"/>
<dbReference type="InterPro" id="IPR038610">
    <property type="entry name" value="FliK-like_C_sf"/>
</dbReference>
<dbReference type="STRING" id="1122180.Lokhon_02034"/>
<dbReference type="Pfam" id="PF02120">
    <property type="entry name" value="Flg_hook"/>
    <property type="match status" value="1"/>
</dbReference>
<sequence length="474" mass="45477">MAQQDQGAGQAGPPAAASSAAASPLDRLLAAAGQILRDGAAGLRAAGDAPEAGAAILAETQTALQEMIAGFDVAQGTDLGAGVAALLSGGQGADPGAGVEMAGTVGMAGATIAAIVTAIADASGGTVESVVAAMKLDAPAPGAVPVMMAAPAGREAAARPAPALMAPLAAPAAPPASKGAMPGEAVQGLLTRGAGQAPGAVTPAGPDTMAAPGLALPGGVGAGRPPEGVAQAAAPAAPTVPAGTGSETAWPGAAAPAGAPQAETPGAPRGFAALIGEAIARSAEAAPEAPVSGTDAAARETELPGGATASRPQEAVPGPRAAMLPPPVPAPAPAPPSHGFARALTGQIKGTVFAEGRTRIALTPGGLGEIEIDLTQEAGQLRVVIRAENQAVLQALRDDRDGLAALLGEAGAGVDDDRLSFDSFERRDDAPPRRDRPGGSSAILTDAAPEEAAAPDPAQGPVSQGGEGRLDMFT</sequence>
<feature type="compositionally biased region" description="Low complexity" evidence="1">
    <location>
        <begin position="223"/>
        <end position="268"/>
    </location>
</feature>
<feature type="region of interest" description="Disordered" evidence="1">
    <location>
        <begin position="304"/>
        <end position="336"/>
    </location>
</feature>
<feature type="compositionally biased region" description="Pro residues" evidence="1">
    <location>
        <begin position="324"/>
        <end position="336"/>
    </location>
</feature>
<evidence type="ECO:0000313" key="3">
    <source>
        <dbReference type="EMBL" id="EYD71962.1"/>
    </source>
</evidence>
<proteinExistence type="predicted"/>
<feature type="region of interest" description="Disordered" evidence="1">
    <location>
        <begin position="423"/>
        <end position="474"/>
    </location>
</feature>
<evidence type="ECO:0000259" key="2">
    <source>
        <dbReference type="Pfam" id="PF02120"/>
    </source>
</evidence>
<feature type="compositionally biased region" description="Low complexity" evidence="1">
    <location>
        <begin position="446"/>
        <end position="457"/>
    </location>
</feature>
<dbReference type="InterPro" id="IPR021136">
    <property type="entry name" value="Flagellar_hook_control-like_C"/>
</dbReference>
<dbReference type="Gene3D" id="3.30.750.140">
    <property type="match status" value="1"/>
</dbReference>
<feature type="region of interest" description="Disordered" evidence="1">
    <location>
        <begin position="194"/>
        <end position="268"/>
    </location>
</feature>
<evidence type="ECO:0000313" key="4">
    <source>
        <dbReference type="Proteomes" id="UP000025047"/>
    </source>
</evidence>
<dbReference type="Proteomes" id="UP000025047">
    <property type="component" value="Unassembled WGS sequence"/>
</dbReference>
<protein>
    <recommendedName>
        <fullName evidence="2">Flagellar hook-length control protein-like C-terminal domain-containing protein</fullName>
    </recommendedName>
</protein>
<organism evidence="3 4">
    <name type="scientific">Limimaricola hongkongensis DSM 17492</name>
    <dbReference type="NCBI Taxonomy" id="1122180"/>
    <lineage>
        <taxon>Bacteria</taxon>
        <taxon>Pseudomonadati</taxon>
        <taxon>Pseudomonadota</taxon>
        <taxon>Alphaproteobacteria</taxon>
        <taxon>Rhodobacterales</taxon>
        <taxon>Paracoccaceae</taxon>
        <taxon>Limimaricola</taxon>
    </lineage>
</organism>
<comment type="caution">
    <text evidence="3">The sequence shown here is derived from an EMBL/GenBank/DDBJ whole genome shotgun (WGS) entry which is preliminary data.</text>
</comment>
<name>A0A017HBT7_9RHOB</name>
<gene>
    <name evidence="3" type="ORF">Lokhon_02034</name>
</gene>
<feature type="domain" description="Flagellar hook-length control protein-like C-terminal" evidence="2">
    <location>
        <begin position="356"/>
        <end position="416"/>
    </location>
</feature>
<accession>A0A017HBT7</accession>
<evidence type="ECO:0000256" key="1">
    <source>
        <dbReference type="SAM" id="MobiDB-lite"/>
    </source>
</evidence>